<dbReference type="PROSITE" id="PS00018">
    <property type="entry name" value="EF_HAND_1"/>
    <property type="match status" value="1"/>
</dbReference>
<evidence type="ECO:0000256" key="7">
    <source>
        <dbReference type="ARBA" id="ARBA00023211"/>
    </source>
</evidence>
<dbReference type="InterPro" id="IPR004843">
    <property type="entry name" value="Calcineurin-like_PHP"/>
</dbReference>
<dbReference type="PROSITE" id="PS50096">
    <property type="entry name" value="IQ"/>
    <property type="match status" value="1"/>
</dbReference>
<dbReference type="GO" id="GO:0004722">
    <property type="term" value="F:protein serine/threonine phosphatase activity"/>
    <property type="evidence" value="ECO:0007669"/>
    <property type="project" value="UniProtKB-EC"/>
</dbReference>
<dbReference type="Gene3D" id="3.60.21.10">
    <property type="match status" value="1"/>
</dbReference>
<comment type="similarity">
    <text evidence="2 8">Belongs to the PPP phosphatase family.</text>
</comment>
<evidence type="ECO:0000256" key="6">
    <source>
        <dbReference type="ARBA" id="ARBA00022837"/>
    </source>
</evidence>
<evidence type="ECO:0000256" key="1">
    <source>
        <dbReference type="ARBA" id="ARBA00001936"/>
    </source>
</evidence>
<accession>A0A7S0CY40</accession>
<keyword evidence="6" id="KW-0106">Calcium</keyword>
<keyword evidence="5 8" id="KW-0378">Hydrolase</keyword>
<keyword evidence="4" id="KW-0677">Repeat</keyword>
<dbReference type="SUPFAM" id="SSF47473">
    <property type="entry name" value="EF-hand"/>
    <property type="match status" value="1"/>
</dbReference>
<dbReference type="SUPFAM" id="SSF56300">
    <property type="entry name" value="Metallo-dependent phosphatases"/>
    <property type="match status" value="1"/>
</dbReference>
<keyword evidence="7" id="KW-0464">Manganese</keyword>
<proteinExistence type="inferred from homology"/>
<feature type="domain" description="EF-hand" evidence="10">
    <location>
        <begin position="622"/>
        <end position="657"/>
    </location>
</feature>
<dbReference type="SMART" id="SM00156">
    <property type="entry name" value="PP2Ac"/>
    <property type="match status" value="1"/>
</dbReference>
<sequence length="792" mass="89985">MNQKKDSAKRIQALFRGALARTMFKRMRLRAVTRQFDLLEERQVVFSRKQRVEAKEEFKKKLEAIKRDLMRNDKKDAGKLEALPSAPIPTLTRGHTDFKVEQMSREWKKQEERAEKEKKHSKKAESIGLPIPHLKPSLVREQSTPGTNLAADQKITLDFVTAMLDRFKKLEKLDEKTAYRIVEEAKEILKKEENVQTVNVPKGARLAVVGDLHGQLDDLVHIFGMNGLPSSRNLYLFNGDFVDRGKHSCEVVFTLLAFKILYPSAVFLNRGNHEATDINEEMGFCAECTRKYSRAMWTRISDAFRHLPVCSVVNDEVFVVHGGLCWEDLKIEQINKFSRDHLYPPYESHMEDLLWSDPLDFDEDTGLPFSGRGRNEMRNDAGCVFGPDVATRFLKDNEMKLIVRSHECVDAGYEWTFPNLCTVFSASRYRGKDDNLGAVMLLSPRQEEDKKVQKPMTVYNGPRLGTLDISFISYEAAKMAKARGFCLRFAALENQILTLLIRHISANRLLLIDHFDSVSKKEGKMGRVTRIQWKNGLNKVLGVQVPFLSFQDMLGLPLYGVDGKWKGPVDYISFLSRFAPLYRHLTEDMEVSKGSPTSQRTEGKSKKANELLGHLLEAAKRSKVGNVETLFRYFDFDGDGRITVDEFKIGLLSLQKVYPDLSFTAAEVEEVASTLGDASGVISYLDFFENVTVADKTYGKLVALDNKAESLQRTLDSEDLKPSLRKKVSDEIQSAQRARDGLDLHRLMSKERYSVRAQSLGAPSLSKAKSLPAGWNARVASIESKARREEKT</sequence>
<dbReference type="InterPro" id="IPR029052">
    <property type="entry name" value="Metallo-depent_PP-like"/>
</dbReference>
<dbReference type="PROSITE" id="PS00125">
    <property type="entry name" value="SER_THR_PHOSPHATASE"/>
    <property type="match status" value="1"/>
</dbReference>
<dbReference type="InterPro" id="IPR013235">
    <property type="entry name" value="PPP_dom"/>
</dbReference>
<protein>
    <recommendedName>
        <fullName evidence="8">Serine/threonine-protein phosphatase</fullName>
        <ecNumber evidence="8">3.1.3.16</ecNumber>
    </recommendedName>
</protein>
<evidence type="ECO:0000256" key="9">
    <source>
        <dbReference type="SAM" id="MobiDB-lite"/>
    </source>
</evidence>
<name>A0A7S0CY40_9EUKA</name>
<dbReference type="InterPro" id="IPR002048">
    <property type="entry name" value="EF_hand_dom"/>
</dbReference>
<reference evidence="11" key="1">
    <citation type="submission" date="2021-01" db="EMBL/GenBank/DDBJ databases">
        <authorList>
            <person name="Corre E."/>
            <person name="Pelletier E."/>
            <person name="Niang G."/>
            <person name="Scheremetjew M."/>
            <person name="Finn R."/>
            <person name="Kale V."/>
            <person name="Holt S."/>
            <person name="Cochrane G."/>
            <person name="Meng A."/>
            <person name="Brown T."/>
            <person name="Cohen L."/>
        </authorList>
    </citation>
    <scope>NUCLEOTIDE SEQUENCE</scope>
    <source>
        <strain evidence="11">CCMP2058</strain>
    </source>
</reference>
<dbReference type="EMBL" id="HBEM01006584">
    <property type="protein sequence ID" value="CAD8437725.1"/>
    <property type="molecule type" value="Transcribed_RNA"/>
</dbReference>
<dbReference type="AlphaFoldDB" id="A0A7S0CY40"/>
<feature type="region of interest" description="Disordered" evidence="9">
    <location>
        <begin position="103"/>
        <end position="125"/>
    </location>
</feature>
<comment type="cofactor">
    <cofactor evidence="1">
        <name>Mn(2+)</name>
        <dbReference type="ChEBI" id="CHEBI:29035"/>
    </cofactor>
</comment>
<dbReference type="PROSITE" id="PS50222">
    <property type="entry name" value="EF_HAND_2"/>
    <property type="match status" value="1"/>
</dbReference>
<organism evidence="11">
    <name type="scientific">Amorphochlora amoebiformis</name>
    <dbReference type="NCBI Taxonomy" id="1561963"/>
    <lineage>
        <taxon>Eukaryota</taxon>
        <taxon>Sar</taxon>
        <taxon>Rhizaria</taxon>
        <taxon>Cercozoa</taxon>
        <taxon>Chlorarachniophyceae</taxon>
        <taxon>Amorphochlora</taxon>
    </lineage>
</organism>
<dbReference type="PANTHER" id="PTHR45668:SF5">
    <property type="entry name" value="SERINE_THREONINE-PROTEIN PHOSPHATASE 5"/>
    <property type="match status" value="1"/>
</dbReference>
<evidence type="ECO:0000256" key="5">
    <source>
        <dbReference type="ARBA" id="ARBA00022801"/>
    </source>
</evidence>
<feature type="compositionally biased region" description="Basic and acidic residues" evidence="9">
    <location>
        <begin position="103"/>
        <end position="118"/>
    </location>
</feature>
<comment type="catalytic activity">
    <reaction evidence="8">
        <text>O-phospho-L-threonyl-[protein] + H2O = L-threonyl-[protein] + phosphate</text>
        <dbReference type="Rhea" id="RHEA:47004"/>
        <dbReference type="Rhea" id="RHEA-COMP:11060"/>
        <dbReference type="Rhea" id="RHEA-COMP:11605"/>
        <dbReference type="ChEBI" id="CHEBI:15377"/>
        <dbReference type="ChEBI" id="CHEBI:30013"/>
        <dbReference type="ChEBI" id="CHEBI:43474"/>
        <dbReference type="ChEBI" id="CHEBI:61977"/>
        <dbReference type="EC" id="3.1.3.16"/>
    </reaction>
</comment>
<dbReference type="InterPro" id="IPR018247">
    <property type="entry name" value="EF_Hand_1_Ca_BS"/>
</dbReference>
<dbReference type="InterPro" id="IPR006186">
    <property type="entry name" value="Ser/Thr-sp_prot-phosphatase"/>
</dbReference>
<dbReference type="PANTHER" id="PTHR45668">
    <property type="entry name" value="SERINE/THREONINE-PROTEIN PHOSPHATASE 5-RELATED"/>
    <property type="match status" value="1"/>
</dbReference>
<dbReference type="InterPro" id="IPR051134">
    <property type="entry name" value="PPP_phosphatase"/>
</dbReference>
<evidence type="ECO:0000256" key="8">
    <source>
        <dbReference type="RuleBase" id="RU004273"/>
    </source>
</evidence>
<dbReference type="Pfam" id="PF08321">
    <property type="entry name" value="PPP5"/>
    <property type="match status" value="1"/>
</dbReference>
<dbReference type="PRINTS" id="PR00114">
    <property type="entry name" value="STPHPHTASE"/>
</dbReference>
<dbReference type="Gene3D" id="1.10.238.10">
    <property type="entry name" value="EF-hand"/>
    <property type="match status" value="1"/>
</dbReference>
<dbReference type="GO" id="GO:0005509">
    <property type="term" value="F:calcium ion binding"/>
    <property type="evidence" value="ECO:0007669"/>
    <property type="project" value="InterPro"/>
</dbReference>
<keyword evidence="3" id="KW-0479">Metal-binding</keyword>
<evidence type="ECO:0000256" key="2">
    <source>
        <dbReference type="ARBA" id="ARBA00008294"/>
    </source>
</evidence>
<evidence type="ECO:0000256" key="3">
    <source>
        <dbReference type="ARBA" id="ARBA00022723"/>
    </source>
</evidence>
<evidence type="ECO:0000256" key="4">
    <source>
        <dbReference type="ARBA" id="ARBA00022737"/>
    </source>
</evidence>
<dbReference type="EC" id="3.1.3.16" evidence="8"/>
<evidence type="ECO:0000313" key="11">
    <source>
        <dbReference type="EMBL" id="CAD8437725.1"/>
    </source>
</evidence>
<gene>
    <name evidence="11" type="ORF">LAMO00422_LOCUS4589</name>
</gene>
<dbReference type="Pfam" id="PF00149">
    <property type="entry name" value="Metallophos"/>
    <property type="match status" value="1"/>
</dbReference>
<evidence type="ECO:0000259" key="10">
    <source>
        <dbReference type="PROSITE" id="PS50222"/>
    </source>
</evidence>
<dbReference type="InterPro" id="IPR011992">
    <property type="entry name" value="EF-hand-dom_pair"/>
</dbReference>